<dbReference type="AlphaFoldDB" id="B8IUP0"/>
<dbReference type="OrthoDB" id="8453614at2"/>
<dbReference type="HOGENOM" id="CLU_179258_0_0_5"/>
<proteinExistence type="predicted"/>
<dbReference type="EMBL" id="CP001349">
    <property type="protein sequence ID" value="ACL57108.1"/>
    <property type="molecule type" value="Genomic_DNA"/>
</dbReference>
<dbReference type="eggNOG" id="ENOG5032VX5">
    <property type="taxonomic scope" value="Bacteria"/>
</dbReference>
<reference evidence="1 2" key="1">
    <citation type="submission" date="2009-01" db="EMBL/GenBank/DDBJ databases">
        <title>Complete sequence of chromosome of Methylobacterium nodulans ORS 2060.</title>
        <authorList>
            <consortium name="US DOE Joint Genome Institute"/>
            <person name="Lucas S."/>
            <person name="Copeland A."/>
            <person name="Lapidus A."/>
            <person name="Glavina del Rio T."/>
            <person name="Dalin E."/>
            <person name="Tice H."/>
            <person name="Bruce D."/>
            <person name="Goodwin L."/>
            <person name="Pitluck S."/>
            <person name="Sims D."/>
            <person name="Brettin T."/>
            <person name="Detter J.C."/>
            <person name="Han C."/>
            <person name="Larimer F."/>
            <person name="Land M."/>
            <person name="Hauser L."/>
            <person name="Kyrpides N."/>
            <person name="Ivanova N."/>
            <person name="Marx C.J."/>
            <person name="Richardson P."/>
        </authorList>
    </citation>
    <scope>NUCLEOTIDE SEQUENCE [LARGE SCALE GENOMIC DNA]</scope>
    <source>
        <strain evidence="2">LMG 21967 / CNCM I-2342 / ORS 2060</strain>
    </source>
</reference>
<organism evidence="1 2">
    <name type="scientific">Methylobacterium nodulans (strain LMG 21967 / CNCM I-2342 / ORS 2060)</name>
    <dbReference type="NCBI Taxonomy" id="460265"/>
    <lineage>
        <taxon>Bacteria</taxon>
        <taxon>Pseudomonadati</taxon>
        <taxon>Pseudomonadota</taxon>
        <taxon>Alphaproteobacteria</taxon>
        <taxon>Hyphomicrobiales</taxon>
        <taxon>Methylobacteriaceae</taxon>
        <taxon>Methylobacterium</taxon>
    </lineage>
</organism>
<dbReference type="RefSeq" id="WP_015928795.1">
    <property type="nucleotide sequence ID" value="NC_011894.1"/>
</dbReference>
<evidence type="ECO:0000313" key="1">
    <source>
        <dbReference type="EMBL" id="ACL57108.1"/>
    </source>
</evidence>
<keyword evidence="2" id="KW-1185">Reference proteome</keyword>
<dbReference type="STRING" id="460265.Mnod_2123"/>
<evidence type="ECO:0000313" key="2">
    <source>
        <dbReference type="Proteomes" id="UP000008207"/>
    </source>
</evidence>
<protein>
    <submittedName>
        <fullName evidence="1">Uncharacterized protein</fullName>
    </submittedName>
</protein>
<gene>
    <name evidence="1" type="ordered locus">Mnod_2123</name>
</gene>
<dbReference type="Proteomes" id="UP000008207">
    <property type="component" value="Chromosome"/>
</dbReference>
<name>B8IUP0_METNO</name>
<sequence>MLLGDIIAHLDDEAVATETLVRLDDLVLLGRVQESAADEGLTPGEFAARAVRQFSDTASDEDWVTMLGIMGQTPEPGLACLRRMVEYALRPPGALHACGHGP</sequence>
<accession>B8IUP0</accession>
<dbReference type="KEGG" id="mno:Mnod_2123"/>